<dbReference type="InterPro" id="IPR000873">
    <property type="entry name" value="AMP-dep_synth/lig_dom"/>
</dbReference>
<dbReference type="PANTHER" id="PTHR42814">
    <property type="entry name" value="AMP-BINDING DOMAIN-CONTAINING PROTEIN"/>
    <property type="match status" value="1"/>
</dbReference>
<dbReference type="Pfam" id="PF00501">
    <property type="entry name" value="AMP-binding"/>
    <property type="match status" value="1"/>
</dbReference>
<evidence type="ECO:0000313" key="3">
    <source>
        <dbReference type="EMBL" id="KAK3093795.1"/>
    </source>
</evidence>
<dbReference type="AlphaFoldDB" id="A0AA88YCG5"/>
<dbReference type="Pfam" id="PF13193">
    <property type="entry name" value="AMP-binding_C"/>
    <property type="match status" value="1"/>
</dbReference>
<dbReference type="PROSITE" id="PS00455">
    <property type="entry name" value="AMP_BINDING"/>
    <property type="match status" value="1"/>
</dbReference>
<feature type="domain" description="AMP-binding enzyme C-terminal" evidence="2">
    <location>
        <begin position="467"/>
        <end position="549"/>
    </location>
</feature>
<dbReference type="Gene3D" id="3.30.300.30">
    <property type="match status" value="1"/>
</dbReference>
<dbReference type="InterPro" id="IPR045851">
    <property type="entry name" value="AMP-bd_C_sf"/>
</dbReference>
<evidence type="ECO:0000259" key="2">
    <source>
        <dbReference type="Pfam" id="PF13193"/>
    </source>
</evidence>
<evidence type="ECO:0000259" key="1">
    <source>
        <dbReference type="Pfam" id="PF00501"/>
    </source>
</evidence>
<dbReference type="Gene3D" id="3.40.50.12780">
    <property type="entry name" value="N-terminal domain of ligase-like"/>
    <property type="match status" value="1"/>
</dbReference>
<dbReference type="SUPFAM" id="SSF56801">
    <property type="entry name" value="Acetyl-CoA synthetase-like"/>
    <property type="match status" value="1"/>
</dbReference>
<evidence type="ECO:0000313" key="4">
    <source>
        <dbReference type="Proteomes" id="UP001186944"/>
    </source>
</evidence>
<feature type="domain" description="AMP-dependent synthetase/ligase" evidence="1">
    <location>
        <begin position="33"/>
        <end position="414"/>
    </location>
</feature>
<accession>A0AA88YCG5</accession>
<reference evidence="3" key="1">
    <citation type="submission" date="2019-08" db="EMBL/GenBank/DDBJ databases">
        <title>The improved chromosome-level genome for the pearl oyster Pinctada fucata martensii using PacBio sequencing and Hi-C.</title>
        <authorList>
            <person name="Zheng Z."/>
        </authorList>
    </citation>
    <scope>NUCLEOTIDE SEQUENCE</scope>
    <source>
        <strain evidence="3">ZZ-2019</strain>
        <tissue evidence="3">Adductor muscle</tissue>
    </source>
</reference>
<organism evidence="3 4">
    <name type="scientific">Pinctada imbricata</name>
    <name type="common">Atlantic pearl-oyster</name>
    <name type="synonym">Pinctada martensii</name>
    <dbReference type="NCBI Taxonomy" id="66713"/>
    <lineage>
        <taxon>Eukaryota</taxon>
        <taxon>Metazoa</taxon>
        <taxon>Spiralia</taxon>
        <taxon>Lophotrochozoa</taxon>
        <taxon>Mollusca</taxon>
        <taxon>Bivalvia</taxon>
        <taxon>Autobranchia</taxon>
        <taxon>Pteriomorphia</taxon>
        <taxon>Pterioida</taxon>
        <taxon>Pterioidea</taxon>
        <taxon>Pteriidae</taxon>
        <taxon>Pinctada</taxon>
    </lineage>
</organism>
<name>A0AA88YCG5_PINIB</name>
<dbReference type="InterPro" id="IPR025110">
    <property type="entry name" value="AMP-bd_C"/>
</dbReference>
<protein>
    <submittedName>
        <fullName evidence="3">Uncharacterized protein</fullName>
    </submittedName>
</protein>
<dbReference type="InterPro" id="IPR042099">
    <property type="entry name" value="ANL_N_sf"/>
</dbReference>
<gene>
    <name evidence="3" type="ORF">FSP39_020348</name>
</gene>
<dbReference type="Proteomes" id="UP001186944">
    <property type="component" value="Unassembled WGS sequence"/>
</dbReference>
<proteinExistence type="predicted"/>
<sequence>MDVSCQYSYTRGDGMDGSINIFNTISETIKRHSKNPQKVAHVYVDWQTGERKVVTFKGIYDRATEIGYGLLEMDIEKGDIVALGTENIPEWMYATIGIQMCGAIPLHFVFNRKDGKDVEDVLKIAGTACKAIIFPPGKDDVNLSVVEKICKPGFQKGNVVSETIESIKWAALMSMYKSNDVYPCMSDIIKKGHSTERCFPRTDPDDVMGLLMTSGSSGVPKLVPVSHRNMLTNGYHLQYCYGLSSEISLNDRPFCWNLGYPSWEIFTGSTRVIVQGVTEIQSMPEYFEVVKKIIKSEKCNAALLITPILHEFLSKSPNDIHLDTVFTGGQSVPAKFADLTKSICNRFVNGYGCTEIGGLALKEVYRSTEYLDSEVGVPFEGVEIKVVDAEENLVKCGDEGQLMVRSPNQFLGYWNNAEKTDEVYSKSRWYKTGDLSQLTTNGSLIVTGRISDSMIKIGPRFVSTTTLETKLNNHPAIEDAIVIPLVDEMRDHSVCCAIVARKGKTLTKEMIDDYLLDLENRTEQNFLQTVELPKNYVFLDTFPCTARGKFDRKKIMEICKNELGMDKSD</sequence>
<dbReference type="EMBL" id="VSWD01000009">
    <property type="protein sequence ID" value="KAK3093795.1"/>
    <property type="molecule type" value="Genomic_DNA"/>
</dbReference>
<dbReference type="InterPro" id="IPR020845">
    <property type="entry name" value="AMP-binding_CS"/>
</dbReference>
<dbReference type="PANTHER" id="PTHR42814:SF3">
    <property type="entry name" value="BETA-N-ACETYLHEXOSAMINIDASE"/>
    <property type="match status" value="1"/>
</dbReference>
<keyword evidence="4" id="KW-1185">Reference proteome</keyword>
<dbReference type="CDD" id="cd04433">
    <property type="entry name" value="AFD_class_I"/>
    <property type="match status" value="1"/>
</dbReference>
<comment type="caution">
    <text evidence="3">The sequence shown here is derived from an EMBL/GenBank/DDBJ whole genome shotgun (WGS) entry which is preliminary data.</text>
</comment>